<dbReference type="Proteomes" id="UP000528457">
    <property type="component" value="Unassembled WGS sequence"/>
</dbReference>
<dbReference type="AlphaFoldDB" id="A0A7X0JVK0"/>
<dbReference type="InterPro" id="IPR029058">
    <property type="entry name" value="AB_hydrolase_fold"/>
</dbReference>
<protein>
    <submittedName>
        <fullName evidence="2">Pimeloyl-ACP methyl ester carboxylesterase</fullName>
    </submittedName>
</protein>
<organism evidence="2 3">
    <name type="scientific">Pseudoteredinibacter isoporae</name>
    <dbReference type="NCBI Taxonomy" id="570281"/>
    <lineage>
        <taxon>Bacteria</taxon>
        <taxon>Pseudomonadati</taxon>
        <taxon>Pseudomonadota</taxon>
        <taxon>Gammaproteobacteria</taxon>
        <taxon>Cellvibrionales</taxon>
        <taxon>Cellvibrionaceae</taxon>
        <taxon>Pseudoteredinibacter</taxon>
    </lineage>
</organism>
<gene>
    <name evidence="2" type="ORF">HNR48_002520</name>
</gene>
<name>A0A7X0JVK0_9GAMM</name>
<evidence type="ECO:0000313" key="3">
    <source>
        <dbReference type="Proteomes" id="UP000528457"/>
    </source>
</evidence>
<dbReference type="SUPFAM" id="SSF53474">
    <property type="entry name" value="alpha/beta-Hydrolases"/>
    <property type="match status" value="1"/>
</dbReference>
<sequence>MKIFIHGNPETAVIWDNLIQELNKQGIHDTITLSPPGFGAELPIGFRATRLAYIDWLMKKLEPFGGDAHLIGHDWGALHVYGMLDQRPDLIKTWSTDCAGILHPRYTWHAQALAWQTEGLGEELVFTSVQLSNDEQADVLQAGGMPPLEAHKIAPYVNHDMGECILNLYRSGAQPNMQLLGQRLTRADLPPGLVFVPENDPYAGTPDMCYEMAELLGVHYCIGLPSQGHWWMCDNVEKTAAALIKHWEKGESPA</sequence>
<dbReference type="Pfam" id="PF00561">
    <property type="entry name" value="Abhydrolase_1"/>
    <property type="match status" value="1"/>
</dbReference>
<dbReference type="EMBL" id="JACHHT010000002">
    <property type="protein sequence ID" value="MBB6522235.1"/>
    <property type="molecule type" value="Genomic_DNA"/>
</dbReference>
<keyword evidence="3" id="KW-1185">Reference proteome</keyword>
<evidence type="ECO:0000259" key="1">
    <source>
        <dbReference type="Pfam" id="PF00561"/>
    </source>
</evidence>
<comment type="caution">
    <text evidence="2">The sequence shown here is derived from an EMBL/GenBank/DDBJ whole genome shotgun (WGS) entry which is preliminary data.</text>
</comment>
<dbReference type="InterPro" id="IPR000073">
    <property type="entry name" value="AB_hydrolase_1"/>
</dbReference>
<dbReference type="Gene3D" id="3.40.50.1820">
    <property type="entry name" value="alpha/beta hydrolase"/>
    <property type="match status" value="1"/>
</dbReference>
<dbReference type="InParanoid" id="A0A7X0JVK0"/>
<accession>A0A7X0JVK0</accession>
<dbReference type="RefSeq" id="WP_166846407.1">
    <property type="nucleotide sequence ID" value="NZ_JAAONY010000002.1"/>
</dbReference>
<evidence type="ECO:0000313" key="2">
    <source>
        <dbReference type="EMBL" id="MBB6522235.1"/>
    </source>
</evidence>
<feature type="domain" description="AB hydrolase-1" evidence="1">
    <location>
        <begin position="3"/>
        <end position="230"/>
    </location>
</feature>
<proteinExistence type="predicted"/>
<reference evidence="2 3" key="1">
    <citation type="submission" date="2020-08" db="EMBL/GenBank/DDBJ databases">
        <title>Genomic Encyclopedia of Type Strains, Phase IV (KMG-IV): sequencing the most valuable type-strain genomes for metagenomic binning, comparative biology and taxonomic classification.</title>
        <authorList>
            <person name="Goeker M."/>
        </authorList>
    </citation>
    <scope>NUCLEOTIDE SEQUENCE [LARGE SCALE GENOMIC DNA]</scope>
    <source>
        <strain evidence="2 3">DSM 22368</strain>
    </source>
</reference>